<keyword evidence="1" id="KW-0732">Signal</keyword>
<organism evidence="2 3">
    <name type="scientific">Clydaea vesicula</name>
    <dbReference type="NCBI Taxonomy" id="447962"/>
    <lineage>
        <taxon>Eukaryota</taxon>
        <taxon>Fungi</taxon>
        <taxon>Fungi incertae sedis</taxon>
        <taxon>Chytridiomycota</taxon>
        <taxon>Chytridiomycota incertae sedis</taxon>
        <taxon>Chytridiomycetes</taxon>
        <taxon>Lobulomycetales</taxon>
        <taxon>Lobulomycetaceae</taxon>
        <taxon>Clydaea</taxon>
    </lineage>
</organism>
<gene>
    <name evidence="2" type="ORF">HK099_000740</name>
</gene>
<dbReference type="Proteomes" id="UP001211065">
    <property type="component" value="Unassembled WGS sequence"/>
</dbReference>
<dbReference type="PANTHER" id="PTHR38847">
    <property type="match status" value="1"/>
</dbReference>
<name>A0AAD5TUE4_9FUNG</name>
<keyword evidence="3" id="KW-1185">Reference proteome</keyword>
<reference evidence="2" key="1">
    <citation type="submission" date="2020-05" db="EMBL/GenBank/DDBJ databases">
        <title>Phylogenomic resolution of chytrid fungi.</title>
        <authorList>
            <person name="Stajich J.E."/>
            <person name="Amses K."/>
            <person name="Simmons R."/>
            <person name="Seto K."/>
            <person name="Myers J."/>
            <person name="Bonds A."/>
            <person name="Quandt C.A."/>
            <person name="Barry K."/>
            <person name="Liu P."/>
            <person name="Grigoriev I."/>
            <person name="Longcore J.E."/>
            <person name="James T.Y."/>
        </authorList>
    </citation>
    <scope>NUCLEOTIDE SEQUENCE</scope>
    <source>
        <strain evidence="2">JEL0476</strain>
    </source>
</reference>
<evidence type="ECO:0000313" key="2">
    <source>
        <dbReference type="EMBL" id="KAJ3205630.1"/>
    </source>
</evidence>
<dbReference type="EMBL" id="JADGJW010001189">
    <property type="protein sequence ID" value="KAJ3205630.1"/>
    <property type="molecule type" value="Genomic_DNA"/>
</dbReference>
<dbReference type="AlphaFoldDB" id="A0AAD5TUE4"/>
<comment type="caution">
    <text evidence="2">The sequence shown here is derived from an EMBL/GenBank/DDBJ whole genome shotgun (WGS) entry which is preliminary data.</text>
</comment>
<sequence>MNKFLLIAFFLTIAQATSLKGSEVPSFVEVKYITNAGSGCSPSSMNATVDTSAVTILHPSIIVTMGSGIPLTESRKNCQINFQLQYEKGWQYRLSNFKNIGSYNMEESIFSSFKVTQYAAGQLQYVTVEDTYKPGTADYIFDKTFAPSFLWSNCQQNYSTNLNSQGIRNSGQLTVGKDNVLFSLGLEWRRC</sequence>
<dbReference type="Pfam" id="PF14273">
    <property type="entry name" value="DUF4360"/>
    <property type="match status" value="1"/>
</dbReference>
<evidence type="ECO:0008006" key="4">
    <source>
        <dbReference type="Google" id="ProtNLM"/>
    </source>
</evidence>
<evidence type="ECO:0000256" key="1">
    <source>
        <dbReference type="SAM" id="SignalP"/>
    </source>
</evidence>
<proteinExistence type="predicted"/>
<protein>
    <recommendedName>
        <fullName evidence="4">Secreted protein</fullName>
    </recommendedName>
</protein>
<feature type="chain" id="PRO_5042251528" description="Secreted protein" evidence="1">
    <location>
        <begin position="17"/>
        <end position="191"/>
    </location>
</feature>
<feature type="signal peptide" evidence="1">
    <location>
        <begin position="1"/>
        <end position="16"/>
    </location>
</feature>
<dbReference type="PANTHER" id="PTHR38847:SF1">
    <property type="entry name" value="PSEUDOURIDINE SYNTHASE RSUA_RLUA-LIKE DOMAIN-CONTAINING PROTEIN"/>
    <property type="match status" value="1"/>
</dbReference>
<evidence type="ECO:0000313" key="3">
    <source>
        <dbReference type="Proteomes" id="UP001211065"/>
    </source>
</evidence>
<accession>A0AAD5TUE4</accession>
<dbReference type="InterPro" id="IPR025649">
    <property type="entry name" value="DUF4360"/>
</dbReference>